<accession>A0A2D4JED3</accession>
<evidence type="ECO:0000313" key="2">
    <source>
        <dbReference type="EMBL" id="LAA94819.1"/>
    </source>
</evidence>
<reference evidence="2" key="2">
    <citation type="submission" date="2017-11" db="EMBL/GenBank/DDBJ databases">
        <title>Coralsnake Venomics: Analyses of Venom Gland Transcriptomes and Proteomes of Six Brazilian Taxa.</title>
        <authorList>
            <person name="Aird S.D."/>
            <person name="Jorge da Silva N."/>
            <person name="Qiu L."/>
            <person name="Villar-Briones A."/>
            <person name="Aparecida-Saddi V."/>
            <person name="Campos-Telles M.P."/>
            <person name="Grau M."/>
            <person name="Mikheyev A.S."/>
        </authorList>
    </citation>
    <scope>NUCLEOTIDE SEQUENCE</scope>
    <source>
        <tissue evidence="2">Venom_gland</tissue>
    </source>
</reference>
<dbReference type="EMBL" id="IACK01181180">
    <property type="protein sequence ID" value="LAA94819.1"/>
    <property type="molecule type" value="Transcribed_RNA"/>
</dbReference>
<name>A0A2D4JED3_MICLE</name>
<evidence type="ECO:0000256" key="1">
    <source>
        <dbReference type="SAM" id="MobiDB-lite"/>
    </source>
</evidence>
<organism evidence="2">
    <name type="scientific">Micrurus lemniscatus lemniscatus</name>
    <dbReference type="NCBI Taxonomy" id="129467"/>
    <lineage>
        <taxon>Eukaryota</taxon>
        <taxon>Metazoa</taxon>
        <taxon>Chordata</taxon>
        <taxon>Craniata</taxon>
        <taxon>Vertebrata</taxon>
        <taxon>Euteleostomi</taxon>
        <taxon>Lepidosauria</taxon>
        <taxon>Squamata</taxon>
        <taxon>Bifurcata</taxon>
        <taxon>Unidentata</taxon>
        <taxon>Episquamata</taxon>
        <taxon>Toxicofera</taxon>
        <taxon>Serpentes</taxon>
        <taxon>Colubroidea</taxon>
        <taxon>Elapidae</taxon>
        <taxon>Elapinae</taxon>
        <taxon>Micrurus</taxon>
    </lineage>
</organism>
<reference evidence="2" key="1">
    <citation type="submission" date="2017-07" db="EMBL/GenBank/DDBJ databases">
        <authorList>
            <person name="Mikheyev A."/>
            <person name="Grau M."/>
        </authorList>
    </citation>
    <scope>NUCLEOTIDE SEQUENCE</scope>
    <source>
        <tissue evidence="2">Venom_gland</tissue>
    </source>
</reference>
<dbReference type="AlphaFoldDB" id="A0A2D4JED3"/>
<sequence length="165" mass="19349">MLERHQNVQKVHFINTHFQKIKHLNFQYSVLIQTHEFIYLNLDRETAVPISDSLILVQTGENHARLGFWRKERSFLYRCCLFRGCTRHTFICRDESSCPVDIRASLVHHHQLDWLLGFHGNLQNTLLTGIFPSTVIEHARNQENQKQDHVASNQNDQVQGHGVKL</sequence>
<proteinExistence type="predicted"/>
<feature type="region of interest" description="Disordered" evidence="1">
    <location>
        <begin position="141"/>
        <end position="165"/>
    </location>
</feature>
<protein>
    <submittedName>
        <fullName evidence="2">Uncharacterized protein</fullName>
    </submittedName>
</protein>